<dbReference type="PANTHER" id="PTHR31644:SF2">
    <property type="entry name" value="TRANSCRIPTIONAL ACTIVATOR ARO80-RELATED"/>
    <property type="match status" value="1"/>
</dbReference>
<sequence length="800" mass="89675">MDQFMPPDAAAAAIKIPRRAYQACVRCRQRKARCLIPDPPPGADPVCMRCKRERKECIFTAERSQKQSARHASQAEGEENRTSNVYATSRNGTTGGGTSQWGQRSQTLLGDDGSSSHLSGSAATEQSIHPQQNDSPLGDLTDRVTRTVVSNQSEALNLLFEAAEVYHTSDSAARPTANDEESLHVNTDNNSVRTPGFNSSRLSKGLEWAYPAENVVQPPPEVIQAFSRLKFVKKRWLTAQEAATFVILFFRNMCPFTPVISDWYGNPDNFLNLIDTEPVLCTVILTLSSRYHLLHGDGWLSRSYFLHNRLWRYCQSLLQRVIWGQEKGIVSSARSLGTVEGFLLMAEWHARSLHLPPDIEAWDSEDDTPKDGPSSSKSPATLNHIMLQLTAYSYLPMVGRCSRTNEKIGSDVLSSHRSLIQSAASVGHELGLYDEEGDNDSISESTTAHEFNRQRRQRLRVVLYLYMNQLAFRIGFSALIPHTLLSLSQNALKQSPTSQLSDHWIESMSLWVDLSRLTRASHDLLFASKASTRELVKSGGYRRILDHFKPILENWWTKYTAATAAGPFREFLAVDFLYTKIYLYSLALQAAAERKMSQRANEVPNSVMSSIFDFYYEDYIFIQSVIVAAKDVLRLILGFAEIGRLRYLPVRTYVRAISSCIFLLKALALGVPTDELNASLELIDQSARVLRLHIVDDLHLAGIFASLLETYTQSFRERFVSILGVSRPTNTFASNTEGFPASEHAETAMPAVDATAGDYGINQDWLAHPFDASIAPFGADFTQTFGVFDDELNFIWNENM</sequence>
<keyword evidence="1" id="KW-0539">Nucleus</keyword>
<feature type="compositionally biased region" description="Polar residues" evidence="2">
    <location>
        <begin position="184"/>
        <end position="196"/>
    </location>
</feature>
<dbReference type="Gene3D" id="4.10.240.10">
    <property type="entry name" value="Zn(2)-C6 fungal-type DNA-binding domain"/>
    <property type="match status" value="1"/>
</dbReference>
<reference evidence="4 5" key="1">
    <citation type="submission" date="2018-06" db="EMBL/GenBank/DDBJ databases">
        <title>Genome analysis of cellulolytic fungus Trichoderma lentiforme CFAM-422.</title>
        <authorList>
            <person name="Steindorff A.S."/>
            <person name="Formighieri E.F."/>
            <person name="Midorikawa G.E.O."/>
            <person name="Tamietti M.S."/>
            <person name="Ramos E.Z."/>
            <person name="Silva A.S."/>
            <person name="Bon E.P.S."/>
            <person name="Mendes T.D."/>
            <person name="Damaso M.C.T."/>
            <person name="Favaro L.C.L."/>
        </authorList>
    </citation>
    <scope>NUCLEOTIDE SEQUENCE [LARGE SCALE GENOMIC DNA]</scope>
    <source>
        <strain evidence="4 5">CFAM-422</strain>
    </source>
</reference>
<feature type="region of interest" description="Disordered" evidence="2">
    <location>
        <begin position="174"/>
        <end position="196"/>
    </location>
</feature>
<dbReference type="PROSITE" id="PS00463">
    <property type="entry name" value="ZN2_CY6_FUNGAL_1"/>
    <property type="match status" value="1"/>
</dbReference>
<dbReference type="InterPro" id="IPR036864">
    <property type="entry name" value="Zn2-C6_fun-type_DNA-bd_sf"/>
</dbReference>
<evidence type="ECO:0000313" key="4">
    <source>
        <dbReference type="EMBL" id="KAF3069548.1"/>
    </source>
</evidence>
<dbReference type="EMBL" id="QLNT01000012">
    <property type="protein sequence ID" value="KAF3069548.1"/>
    <property type="molecule type" value="Genomic_DNA"/>
</dbReference>
<feature type="region of interest" description="Disordered" evidence="2">
    <location>
        <begin position="360"/>
        <end position="380"/>
    </location>
</feature>
<feature type="compositionally biased region" description="Polar residues" evidence="2">
    <location>
        <begin position="122"/>
        <end position="135"/>
    </location>
</feature>
<dbReference type="InterPro" id="IPR001138">
    <property type="entry name" value="Zn2Cys6_DnaBD"/>
</dbReference>
<dbReference type="Proteomes" id="UP000801864">
    <property type="component" value="Unassembled WGS sequence"/>
</dbReference>
<protein>
    <submittedName>
        <fullName evidence="4">Transcriptional activator ARO80</fullName>
    </submittedName>
</protein>
<feature type="compositionally biased region" description="Low complexity" evidence="2">
    <location>
        <begin position="108"/>
        <end position="121"/>
    </location>
</feature>
<feature type="region of interest" description="Disordered" evidence="2">
    <location>
        <begin position="61"/>
        <end position="140"/>
    </location>
</feature>
<dbReference type="SMART" id="SM00066">
    <property type="entry name" value="GAL4"/>
    <property type="match status" value="1"/>
</dbReference>
<dbReference type="GO" id="GO:0008270">
    <property type="term" value="F:zinc ion binding"/>
    <property type="evidence" value="ECO:0007669"/>
    <property type="project" value="InterPro"/>
</dbReference>
<evidence type="ECO:0000256" key="2">
    <source>
        <dbReference type="SAM" id="MobiDB-lite"/>
    </source>
</evidence>
<evidence type="ECO:0000256" key="1">
    <source>
        <dbReference type="ARBA" id="ARBA00023242"/>
    </source>
</evidence>
<dbReference type="GO" id="GO:0045944">
    <property type="term" value="P:positive regulation of transcription by RNA polymerase II"/>
    <property type="evidence" value="ECO:0007669"/>
    <property type="project" value="TreeGrafter"/>
</dbReference>
<comment type="caution">
    <text evidence="4">The sequence shown here is derived from an EMBL/GenBank/DDBJ whole genome shotgun (WGS) entry which is preliminary data.</text>
</comment>
<dbReference type="GO" id="GO:0009074">
    <property type="term" value="P:aromatic amino acid family catabolic process"/>
    <property type="evidence" value="ECO:0007669"/>
    <property type="project" value="TreeGrafter"/>
</dbReference>
<feature type="compositionally biased region" description="Polar residues" evidence="2">
    <location>
        <begin position="82"/>
        <end position="91"/>
    </location>
</feature>
<dbReference type="PROSITE" id="PS50048">
    <property type="entry name" value="ZN2_CY6_FUNGAL_2"/>
    <property type="match status" value="1"/>
</dbReference>
<dbReference type="CDD" id="cd00067">
    <property type="entry name" value="GAL4"/>
    <property type="match status" value="1"/>
</dbReference>
<dbReference type="InterPro" id="IPR052780">
    <property type="entry name" value="AAA_Catabolism_Regulators"/>
</dbReference>
<organism evidence="4 5">
    <name type="scientific">Trichoderma lentiforme</name>
    <dbReference type="NCBI Taxonomy" id="1567552"/>
    <lineage>
        <taxon>Eukaryota</taxon>
        <taxon>Fungi</taxon>
        <taxon>Dikarya</taxon>
        <taxon>Ascomycota</taxon>
        <taxon>Pezizomycotina</taxon>
        <taxon>Sordariomycetes</taxon>
        <taxon>Hypocreomycetidae</taxon>
        <taxon>Hypocreales</taxon>
        <taxon>Hypocreaceae</taxon>
        <taxon>Trichoderma</taxon>
    </lineage>
</organism>
<dbReference type="GO" id="GO:0000981">
    <property type="term" value="F:DNA-binding transcription factor activity, RNA polymerase II-specific"/>
    <property type="evidence" value="ECO:0007669"/>
    <property type="project" value="InterPro"/>
</dbReference>
<dbReference type="SUPFAM" id="SSF57701">
    <property type="entry name" value="Zn2/Cys6 DNA-binding domain"/>
    <property type="match status" value="1"/>
</dbReference>
<keyword evidence="5" id="KW-1185">Reference proteome</keyword>
<dbReference type="GO" id="GO:0005634">
    <property type="term" value="C:nucleus"/>
    <property type="evidence" value="ECO:0007669"/>
    <property type="project" value="TreeGrafter"/>
</dbReference>
<evidence type="ECO:0000313" key="5">
    <source>
        <dbReference type="Proteomes" id="UP000801864"/>
    </source>
</evidence>
<name>A0A9P5CCT1_9HYPO</name>
<dbReference type="AlphaFoldDB" id="A0A9P5CCT1"/>
<evidence type="ECO:0000259" key="3">
    <source>
        <dbReference type="PROSITE" id="PS50048"/>
    </source>
</evidence>
<feature type="domain" description="Zn(2)-C6 fungal-type" evidence="3">
    <location>
        <begin position="23"/>
        <end position="59"/>
    </location>
</feature>
<proteinExistence type="predicted"/>
<accession>A0A9P5CCT1</accession>
<gene>
    <name evidence="4" type="ORF">CFAM422_007492</name>
</gene>
<dbReference type="PANTHER" id="PTHR31644">
    <property type="entry name" value="TRANSCRIPTIONAL ACTIVATOR ARO80-RELATED"/>
    <property type="match status" value="1"/>
</dbReference>